<dbReference type="GO" id="GO:0008745">
    <property type="term" value="F:N-acetylmuramoyl-L-alanine amidase activity"/>
    <property type="evidence" value="ECO:0007669"/>
    <property type="project" value="UniProtKB-EC"/>
</dbReference>
<sequence>MAHLFFIAGHGAGDPGAMGNGYQEAERVRALAGRVKALGGNNVTIADTSRNWYADKGINTLVIPDGYAILEAHMDSGAASAKGGHVIIKAGLEPDNYDNALARFLAGILPGRANTIVGRSDLANPNRAAARGFNYRLVEFGFISNAGDVNIFNSRMDDIARGVLAAFGIPAAGAQEQQTSEVPQIINATIQDNTGANNMRLFIEDAEDGHCRIRNKEGYYLTAAGSMANVNVDFRAFDCGAYSQWNLIKKEYKNAVYHMLQSAANGELFLSAEKNGVGSSNLKLYTDLHNQQQKFYVREESDGATLLIHAYTGKCVAAKE</sequence>
<reference evidence="2 3" key="1">
    <citation type="journal article" date="2021" name="ISME Commun">
        <title>Automated analysis of genomic sequences facilitates high-throughput and comprehensive description of bacteria.</title>
        <authorList>
            <person name="Hitch T.C.A."/>
        </authorList>
    </citation>
    <scope>NUCLEOTIDE SEQUENCE [LARGE SCALE GENOMIC DNA]</scope>
    <source>
        <strain evidence="2 3">Sanger_03</strain>
    </source>
</reference>
<dbReference type="SUPFAM" id="SSF50370">
    <property type="entry name" value="Ricin B-like lectins"/>
    <property type="match status" value="1"/>
</dbReference>
<dbReference type="SUPFAM" id="SSF53187">
    <property type="entry name" value="Zn-dependent exopeptidases"/>
    <property type="match status" value="1"/>
</dbReference>
<dbReference type="EC" id="3.5.1.28" evidence="2"/>
<proteinExistence type="predicted"/>
<dbReference type="EMBL" id="JAOQJU010000001">
    <property type="protein sequence ID" value="MCU6685345.1"/>
    <property type="molecule type" value="Genomic_DNA"/>
</dbReference>
<dbReference type="Pfam" id="PF01520">
    <property type="entry name" value="Amidase_3"/>
    <property type="match status" value="1"/>
</dbReference>
<evidence type="ECO:0000313" key="3">
    <source>
        <dbReference type="Proteomes" id="UP001652431"/>
    </source>
</evidence>
<dbReference type="Gene3D" id="2.80.10.50">
    <property type="match status" value="1"/>
</dbReference>
<dbReference type="Proteomes" id="UP001652431">
    <property type="component" value="Unassembled WGS sequence"/>
</dbReference>
<accession>A0ABT2RIW0</accession>
<protein>
    <submittedName>
        <fullName evidence="2">N-acetylmuramoyl-L-alanine amidase</fullName>
        <ecNumber evidence="2">3.5.1.28</ecNumber>
    </submittedName>
</protein>
<dbReference type="InterPro" id="IPR002508">
    <property type="entry name" value="MurNAc-LAA_cat"/>
</dbReference>
<dbReference type="CDD" id="cd00161">
    <property type="entry name" value="beta-trefoil_Ricin-like"/>
    <property type="match status" value="1"/>
</dbReference>
<evidence type="ECO:0000259" key="1">
    <source>
        <dbReference type="Pfam" id="PF01520"/>
    </source>
</evidence>
<dbReference type="InterPro" id="IPR035992">
    <property type="entry name" value="Ricin_B-like_lectins"/>
</dbReference>
<dbReference type="RefSeq" id="WP_158367649.1">
    <property type="nucleotide sequence ID" value="NZ_JAOQJU010000001.1"/>
</dbReference>
<gene>
    <name evidence="2" type="ORF">OCV99_02045</name>
</gene>
<dbReference type="Gene3D" id="3.40.630.40">
    <property type="entry name" value="Zn-dependent exopeptidases"/>
    <property type="match status" value="1"/>
</dbReference>
<comment type="caution">
    <text evidence="2">The sequence shown here is derived from an EMBL/GenBank/DDBJ whole genome shotgun (WGS) entry which is preliminary data.</text>
</comment>
<organism evidence="2 3">
    <name type="scientific">Dorea acetigenes</name>
    <dbReference type="NCBI Taxonomy" id="2981787"/>
    <lineage>
        <taxon>Bacteria</taxon>
        <taxon>Bacillati</taxon>
        <taxon>Bacillota</taxon>
        <taxon>Clostridia</taxon>
        <taxon>Lachnospirales</taxon>
        <taxon>Lachnospiraceae</taxon>
        <taxon>Dorea</taxon>
    </lineage>
</organism>
<feature type="domain" description="MurNAc-LAA" evidence="1">
    <location>
        <begin position="7"/>
        <end position="165"/>
    </location>
</feature>
<keyword evidence="3" id="KW-1185">Reference proteome</keyword>
<evidence type="ECO:0000313" key="2">
    <source>
        <dbReference type="EMBL" id="MCU6685345.1"/>
    </source>
</evidence>
<name>A0ABT2RIW0_9FIRM</name>
<keyword evidence="2" id="KW-0378">Hydrolase</keyword>